<accession>A0A0B1STL7</accession>
<sequence length="540" mass="60327">MAHVPVTKQLGQFWRTGGVRGKTRRLNEDQAVTPIDQSTQMRTLPLHLIPLLLVCASCDDVLRPAAIIPWSQYQQRLKQAKEFSEAYYSELEEKWPPHRPAHSGPSRSRWLPSETLPEKQDLTDVKSRPKPIFRSQLRNRLPLERTSTTRNYLVARRKMPPKTDQTTVTPRIYHVSQVAANAVPRQQNSVPRPVPIPSIPNGVPMHAGTWEDGRPHYTTQKNPQQFAVATVESANPLNSLMQTQFISSPLNTAVEDNIASQIFSQSKVGAQIPSAALQAAQLSKPAANPLDSLLNGGAPLDQISKIASNILNFGGGDGNDDTREDSKKEKESRLIEWIRENRPTSKQKEVKVSADKLPYYGKYCGSFAEQVNVKKKFKPSGALWVVDEHRFIISKFVFQPGSLLSENVTFWFGPNVQTENILADMFPSQNGFYVRPQPIDVSIFALEELPPVKAKARKISLNGTLPIEPVIGKVKKADDPLRVRREASASEDSHSAGRTSKPIELIVKLDEEVVMSEKTYTANDFCHFHSKFPGTVGLPL</sequence>
<dbReference type="Proteomes" id="UP000053660">
    <property type="component" value="Unassembled WGS sequence"/>
</dbReference>
<evidence type="ECO:0008006" key="4">
    <source>
        <dbReference type="Google" id="ProtNLM"/>
    </source>
</evidence>
<dbReference type="AlphaFoldDB" id="A0A0B1STL7"/>
<evidence type="ECO:0000256" key="1">
    <source>
        <dbReference type="SAM" id="MobiDB-lite"/>
    </source>
</evidence>
<evidence type="ECO:0000313" key="3">
    <source>
        <dbReference type="Proteomes" id="UP000053660"/>
    </source>
</evidence>
<evidence type="ECO:0000313" key="2">
    <source>
        <dbReference type="EMBL" id="KHJ88304.1"/>
    </source>
</evidence>
<feature type="region of interest" description="Disordered" evidence="1">
    <location>
        <begin position="94"/>
        <end position="127"/>
    </location>
</feature>
<name>A0A0B1STL7_OESDE</name>
<protein>
    <recommendedName>
        <fullName evidence="4">DM13 domain-containing protein</fullName>
    </recommendedName>
</protein>
<reference evidence="2 3" key="1">
    <citation type="submission" date="2014-03" db="EMBL/GenBank/DDBJ databases">
        <title>Draft genome of the hookworm Oesophagostomum dentatum.</title>
        <authorList>
            <person name="Mitreva M."/>
        </authorList>
    </citation>
    <scope>NUCLEOTIDE SEQUENCE [LARGE SCALE GENOMIC DNA]</scope>
    <source>
        <strain evidence="2 3">OD-Hann</strain>
    </source>
</reference>
<proteinExistence type="predicted"/>
<gene>
    <name evidence="2" type="ORF">OESDEN_11904</name>
</gene>
<organism evidence="2 3">
    <name type="scientific">Oesophagostomum dentatum</name>
    <name type="common">Nodular worm</name>
    <dbReference type="NCBI Taxonomy" id="61180"/>
    <lineage>
        <taxon>Eukaryota</taxon>
        <taxon>Metazoa</taxon>
        <taxon>Ecdysozoa</taxon>
        <taxon>Nematoda</taxon>
        <taxon>Chromadorea</taxon>
        <taxon>Rhabditida</taxon>
        <taxon>Rhabditina</taxon>
        <taxon>Rhabditomorpha</taxon>
        <taxon>Strongyloidea</taxon>
        <taxon>Strongylidae</taxon>
        <taxon>Oesophagostomum</taxon>
    </lineage>
</organism>
<dbReference type="EMBL" id="KN556072">
    <property type="protein sequence ID" value="KHJ88304.1"/>
    <property type="molecule type" value="Genomic_DNA"/>
</dbReference>
<keyword evidence="3" id="KW-1185">Reference proteome</keyword>
<feature type="compositionally biased region" description="Basic and acidic residues" evidence="1">
    <location>
        <begin position="116"/>
        <end position="127"/>
    </location>
</feature>
<dbReference type="OrthoDB" id="5854379at2759"/>